<accession>A0ACB8AU95</accession>
<dbReference type="Proteomes" id="UP000790377">
    <property type="component" value="Unassembled WGS sequence"/>
</dbReference>
<dbReference type="EMBL" id="MU267589">
    <property type="protein sequence ID" value="KAH7916805.1"/>
    <property type="molecule type" value="Genomic_DNA"/>
</dbReference>
<keyword evidence="2" id="KW-1185">Reference proteome</keyword>
<proteinExistence type="predicted"/>
<reference evidence="1" key="1">
    <citation type="journal article" date="2021" name="New Phytol.">
        <title>Evolutionary innovations through gain and loss of genes in the ectomycorrhizal Boletales.</title>
        <authorList>
            <person name="Wu G."/>
            <person name="Miyauchi S."/>
            <person name="Morin E."/>
            <person name="Kuo A."/>
            <person name="Drula E."/>
            <person name="Varga T."/>
            <person name="Kohler A."/>
            <person name="Feng B."/>
            <person name="Cao Y."/>
            <person name="Lipzen A."/>
            <person name="Daum C."/>
            <person name="Hundley H."/>
            <person name="Pangilinan J."/>
            <person name="Johnson J."/>
            <person name="Barry K."/>
            <person name="LaButti K."/>
            <person name="Ng V."/>
            <person name="Ahrendt S."/>
            <person name="Min B."/>
            <person name="Choi I.G."/>
            <person name="Park H."/>
            <person name="Plett J.M."/>
            <person name="Magnuson J."/>
            <person name="Spatafora J.W."/>
            <person name="Nagy L.G."/>
            <person name="Henrissat B."/>
            <person name="Grigoriev I.V."/>
            <person name="Yang Z.L."/>
            <person name="Xu J."/>
            <person name="Martin F.M."/>
        </authorList>
    </citation>
    <scope>NUCLEOTIDE SEQUENCE</scope>
    <source>
        <strain evidence="1">ATCC 28755</strain>
    </source>
</reference>
<evidence type="ECO:0000313" key="2">
    <source>
        <dbReference type="Proteomes" id="UP000790377"/>
    </source>
</evidence>
<evidence type="ECO:0000313" key="1">
    <source>
        <dbReference type="EMBL" id="KAH7916805.1"/>
    </source>
</evidence>
<organism evidence="1 2">
    <name type="scientific">Hygrophoropsis aurantiaca</name>
    <dbReference type="NCBI Taxonomy" id="72124"/>
    <lineage>
        <taxon>Eukaryota</taxon>
        <taxon>Fungi</taxon>
        <taxon>Dikarya</taxon>
        <taxon>Basidiomycota</taxon>
        <taxon>Agaricomycotina</taxon>
        <taxon>Agaricomycetes</taxon>
        <taxon>Agaricomycetidae</taxon>
        <taxon>Boletales</taxon>
        <taxon>Coniophorineae</taxon>
        <taxon>Hygrophoropsidaceae</taxon>
        <taxon>Hygrophoropsis</taxon>
    </lineage>
</organism>
<comment type="caution">
    <text evidence="1">The sequence shown here is derived from an EMBL/GenBank/DDBJ whole genome shotgun (WGS) entry which is preliminary data.</text>
</comment>
<sequence length="2740" mass="305025">MQRQAFAAMPIRRPSASAGHATPGPSISRAHRSNDSHHALASNGPIPPPSIAYSAASATPQQKIIQALINRIKNKLPAISGLSLDSVEADSATQSAVEAIVELAHDSLDIIAWSLSELLERLAKQTDADGHMSIETLQSQLFILKILSVSMASRWSFRQEEHGRSSSRASKGAQSSSQIPAVVESPIPSTSQQNKRSRQASSEYSASTPPPPWSEPFPLDDTCARYILSVMVLYLRQTAAPESRLMSSSNLAPGASLHDFESVDLPNSSPALDDYTAQIGPPLPAHISEAHKPSLKLKNSSTSFQSTGSTNSGVVHQGRALSFERTHMALVKSPLSLNLLIGKFAGRIVYHLSASNWNVVFQRIRQKIHFLANTTEDNPDTIDLQLMTHSAMDRTRLVQILHELCSLLVNMKREAQAAVAIPLRTAIWNWIDLCPREYNEAIRSRGRFEGAPERVFDLLYIANEPGRERALWPTLTILACLSAERLNTDYQIDIQTRSTNFGQKSHRKDVRFVEELVRHTNTSSKLNDVSFVCSIDMCRAGFRISPEGEMPLRHIASDLAHNLKLALWSTPKQKPFWDSYDEIDVATYAEALVTVFRFLPGEESLSLFVACLEPERSDAVKMCAVKAATTMSLEAPRLPWQVGTASLHTAIAPRLRTIYKMSSLRRSEVDDRGNVRRPANRPRAKRFTSETLLDKDLLLLAILMLWRVDSHYYVMHTGDPERANWTSDVARIWNSPTDTAVKISEADTFQQMTDMFFKMQPGDHYYAMVADWMKATLSCTLITITKKLLVTRLDPEKQRLWIGVAHQLVETYHRKSEGDHAHTIQICDDRVPAFAMAEIAFLVSLTSVNSDVSQLAAQGLRLIALADRQSGAPTKDELTEEDRSKRNPIYEQLGDPSVIIVGRVREQKRVRKLLRLIAYSSPINIAVWEECFWRWSALSEFVVQSPLSAAAAFDDAHLSPQDQLLSLEEKFYQWRNLTLFLAAFGGACVQERHEPAALTTIIPAEFLPDDMRVLRDPADLVNIFVDFLTDALIDDVVRVREVAKEALGSELSPCLFAKLFKHLDDITRDITQGAGLEFTDKYGLFLDQLIFVLKSLVDNAQMPPDEALSIDLGSILHVLVGFISRFSDPTSYRIRIKFCALCDSICERIDTLTLRKDDLSRNRILDIVMDWLQDPIMNIEPDATQLQYDLNLASLRTVVKLLDRLKLQSIDSNASDEGDDLGHSVSRLFIRYSQILLRALDICQADAPISDSTSDVPSLQKKMQASQRESDVRDLVITGLSHLVSNNSDNGVKHCIASAYDSDIRKRTIFVHVFARVLGQGARFEPQGNAELQARRNQLRELVKGSDMILAMVICECCPAGEVDMMISVLMNLFDTRASLMALLKTMIDREIAHTANDADLFRSNSTCTRFLSAFARIHGYNYLRSLIIPLIKTMSSMPPGHAYELDPSKAEKDKVEQNQRNVELVASSFLEIISSSVPALPPMFREVCAHLARSVYQVWPESKFAALGAFIFLRFISPAIVAPEIVDVEVPKDENGVIRRGLMVIAKVMQNLANNIFFAKEAHMMGLNVFLKANITNITRYLSEVNKYSAAAADEESSEWLGTTSDDTDTIVLHRFLDKHADKIGKELLSYAKPGTDGSSASMGAKRAWDDLCELLVELQKAPEVPRLSHLPCSEHRDYIDLMNRCAHRSIDAVRDIFVEADNPTEGPVIFVLRVCRIDVEALDIELLMYHMLKTLTAPIYHDRLFEIILDCTSFSSTSEIPVHWLKTCSELIPSDVRQRFINAYILNPNSLTQKYLRRMYNISAGTIFSNGIKACSSVAELLVHVPGSSLSALQYPMTLEQETRTSFTDVTMRQAHEMRMPVTMEVAVTHIRITSVRAAVISHSLSCKSTEIISLTDVSDTYNISTGHDPYEFIIRRSKQGITSYFSSSLRDSIVKTIRAAKSLLRDSQDLTTERFPRFSNISATLLHVGMLNIDSEEEELRGAAYDLLGAVCSYLDYDKNPIIASKAGIIPGDISAFVVGLSDRLAKFAPKLTLDFMSVISAGMDKASAAQRINCLQYMSPWVKNLAMFCNPSNTLYEHSGARLRDCVRALIDLTVSDLEISSMVHKYLWVEIGQLDASVVNIVLDELVRAASDGGIGSHRCETIARTAAALASINVRGRIFSKLRKVLGKTSMKQSKTLQENVHWNEIATLTRFALVASNHSKQAAYDNLYVPDICHIVTLVAGTGQTIVRKSVYGIIMNFLQSLFLARADDASGPDLRVLIDELITLENLQLFGLTRQSSTSEYCNYDPPNDKAVIDAHESLTRLLVRIMEVTAGSKGLLNVWRARWMSLATSTAFQLSATIQSRAFLVLGTLATSDVDDDLVYQMLIAFKTALGQSTEIETLSVVCMLRCICKIIPAMTEGSRYLPQLFWLAVALLQSSYTAFYADAADLLRATVETLEAHGAFEGTTIPYVLLEGRASLEDTVCQLDGLLRLSFDSNFTFSLTSVIFKGVRHNHLKLSAETLLRSLLAVTVRCHERVADAPVTSLCPDALGYFIALLPFSTTRESYIRLLQDCHCGEVLPASDSHDNDFVPRVPFEFLSVTDSTSALLIVSFIGTMLKTAQGDDAETEMLYNLLSDVGSTYPELLSLIYETLQDRIKDIFANSSNAAIIKAVTSIFRVSQLDPLRLGSVRSVSASTLSTVDETNVTQGVKRRLEELGMDGLATSFQFLPPNRGHWSKIAAWISELVMKIVGLE</sequence>
<name>A0ACB8AU95_9AGAM</name>
<protein>
    <submittedName>
        <fullName evidence="1">Uncharacterized protein</fullName>
    </submittedName>
</protein>
<gene>
    <name evidence="1" type="ORF">BJ138DRAFT_1121610</name>
</gene>